<dbReference type="Proteomes" id="UP001491310">
    <property type="component" value="Unassembled WGS sequence"/>
</dbReference>
<sequence>MEQERNADPPFDPLSSDRRAKRQRVGRSLFDAAPACAQPRRMNPPSQQQQHRLTEALLRQHEAAMDGREAAGQQYGAEQDRQSEGGKTLEYEPWPAGE</sequence>
<feature type="region of interest" description="Disordered" evidence="1">
    <location>
        <begin position="1"/>
        <end position="98"/>
    </location>
</feature>
<protein>
    <submittedName>
        <fullName evidence="2">Uncharacterized protein</fullName>
    </submittedName>
</protein>
<reference evidence="2 3" key="1">
    <citation type="journal article" date="2024" name="Nat. Commun.">
        <title>Phylogenomics reveals the evolutionary origins of lichenization in chlorophyte algae.</title>
        <authorList>
            <person name="Puginier C."/>
            <person name="Libourel C."/>
            <person name="Otte J."/>
            <person name="Skaloud P."/>
            <person name="Haon M."/>
            <person name="Grisel S."/>
            <person name="Petersen M."/>
            <person name="Berrin J.G."/>
            <person name="Delaux P.M."/>
            <person name="Dal Grande F."/>
            <person name="Keller J."/>
        </authorList>
    </citation>
    <scope>NUCLEOTIDE SEQUENCE [LARGE SCALE GENOMIC DNA]</scope>
    <source>
        <strain evidence="2 3">SAG 216-7</strain>
    </source>
</reference>
<evidence type="ECO:0000313" key="3">
    <source>
        <dbReference type="Proteomes" id="UP001491310"/>
    </source>
</evidence>
<keyword evidence="3" id="KW-1185">Reference proteome</keyword>
<feature type="compositionally biased region" description="Basic and acidic residues" evidence="1">
    <location>
        <begin position="78"/>
        <end position="90"/>
    </location>
</feature>
<comment type="caution">
    <text evidence="2">The sequence shown here is derived from an EMBL/GenBank/DDBJ whole genome shotgun (WGS) entry which is preliminary data.</text>
</comment>
<dbReference type="EMBL" id="JALJOT010000011">
    <property type="protein sequence ID" value="KAK9905676.1"/>
    <property type="molecule type" value="Genomic_DNA"/>
</dbReference>
<gene>
    <name evidence="2" type="ORF">WJX75_004482</name>
</gene>
<evidence type="ECO:0000256" key="1">
    <source>
        <dbReference type="SAM" id="MobiDB-lite"/>
    </source>
</evidence>
<organism evidence="2 3">
    <name type="scientific">Coccomyxa subellipsoidea</name>
    <dbReference type="NCBI Taxonomy" id="248742"/>
    <lineage>
        <taxon>Eukaryota</taxon>
        <taxon>Viridiplantae</taxon>
        <taxon>Chlorophyta</taxon>
        <taxon>core chlorophytes</taxon>
        <taxon>Trebouxiophyceae</taxon>
        <taxon>Trebouxiophyceae incertae sedis</taxon>
        <taxon>Coccomyxaceae</taxon>
        <taxon>Coccomyxa</taxon>
    </lineage>
</organism>
<proteinExistence type="predicted"/>
<accession>A0ABR2YHY5</accession>
<feature type="compositionally biased region" description="Basic and acidic residues" evidence="1">
    <location>
        <begin position="52"/>
        <end position="69"/>
    </location>
</feature>
<evidence type="ECO:0000313" key="2">
    <source>
        <dbReference type="EMBL" id="KAK9905676.1"/>
    </source>
</evidence>
<name>A0ABR2YHY5_9CHLO</name>